<evidence type="ECO:0008006" key="2">
    <source>
        <dbReference type="Google" id="ProtNLM"/>
    </source>
</evidence>
<dbReference type="AlphaFoldDB" id="X0VRH7"/>
<protein>
    <recommendedName>
        <fullName evidence="2">Outer membrane protein beta-barrel domain-containing protein</fullName>
    </recommendedName>
</protein>
<comment type="caution">
    <text evidence="1">The sequence shown here is derived from an EMBL/GenBank/DDBJ whole genome shotgun (WGS) entry which is preliminary data.</text>
</comment>
<evidence type="ECO:0000313" key="1">
    <source>
        <dbReference type="EMBL" id="GAG20840.1"/>
    </source>
</evidence>
<reference evidence="1" key="1">
    <citation type="journal article" date="2014" name="Front. Microbiol.">
        <title>High frequency of phylogenetically diverse reductive dehalogenase-homologous genes in deep subseafloor sedimentary metagenomes.</title>
        <authorList>
            <person name="Kawai M."/>
            <person name="Futagami T."/>
            <person name="Toyoda A."/>
            <person name="Takaki Y."/>
            <person name="Nishi S."/>
            <person name="Hori S."/>
            <person name="Arai W."/>
            <person name="Tsubouchi T."/>
            <person name="Morono Y."/>
            <person name="Uchiyama I."/>
            <person name="Ito T."/>
            <person name="Fujiyama A."/>
            <person name="Inagaki F."/>
            <person name="Takami H."/>
        </authorList>
    </citation>
    <scope>NUCLEOTIDE SEQUENCE</scope>
    <source>
        <strain evidence="1">Expedition CK06-06</strain>
    </source>
</reference>
<proteinExistence type="predicted"/>
<accession>X0VRH7</accession>
<dbReference type="EMBL" id="BARS01036956">
    <property type="protein sequence ID" value="GAG20840.1"/>
    <property type="molecule type" value="Genomic_DNA"/>
</dbReference>
<organism evidence="1">
    <name type="scientific">marine sediment metagenome</name>
    <dbReference type="NCBI Taxonomy" id="412755"/>
    <lineage>
        <taxon>unclassified sequences</taxon>
        <taxon>metagenomes</taxon>
        <taxon>ecological metagenomes</taxon>
    </lineage>
</organism>
<gene>
    <name evidence="1" type="ORF">S01H1_56728</name>
</gene>
<name>X0VRH7_9ZZZZ</name>
<sequence>MNGKTDVIGPIELEWNDTIMLFDIGLSYELGRWRLGEGSSGPEITLEPFAEARVIYGPVDISILGRSPETDLSSAVPVVGLRSFIDLNEHWNLQFQGDYGGFGIDDNHQTWQAVGLIGYRWQGWGAHWNLQVGYRAMRLFDLRRAADILMDARGPDIVFGVEF</sequence>